<dbReference type="RefSeq" id="WP_088268506.1">
    <property type="nucleotide sequence ID" value="NZ_BMKI01000001.1"/>
</dbReference>
<evidence type="ECO:0000256" key="5">
    <source>
        <dbReference type="ARBA" id="ARBA00023244"/>
    </source>
</evidence>
<protein>
    <recommendedName>
        <fullName evidence="7">Coproporphyrin III ferrochelatase</fullName>
        <ecNumber evidence="7">4.99.1.9</ecNumber>
    </recommendedName>
</protein>
<evidence type="ECO:0000313" key="10">
    <source>
        <dbReference type="Proteomes" id="UP000630615"/>
    </source>
</evidence>
<dbReference type="Proteomes" id="UP000630615">
    <property type="component" value="Unassembled WGS sequence"/>
</dbReference>
<comment type="caution">
    <text evidence="7">Lacks conserved residue(s) required for the propagation of feature annotation.</text>
</comment>
<comment type="pathway">
    <text evidence="1 7 8">Porphyrin-containing compound metabolism; protoheme biosynthesis.</text>
</comment>
<comment type="similarity">
    <text evidence="7 8">Belongs to the ferrochelatase family.</text>
</comment>
<dbReference type="InterPro" id="IPR033644">
    <property type="entry name" value="Ferrochelatase_C"/>
</dbReference>
<keyword evidence="5 7" id="KW-0627">Porphyrin biosynthesis</keyword>
<dbReference type="SUPFAM" id="SSF53800">
    <property type="entry name" value="Chelatase"/>
    <property type="match status" value="1"/>
</dbReference>
<dbReference type="EC" id="4.99.1.9" evidence="7"/>
<reference evidence="10" key="1">
    <citation type="journal article" date="2019" name="Int. J. Syst. Evol. Microbiol.">
        <title>The Global Catalogue of Microorganisms (GCM) 10K type strain sequencing project: providing services to taxonomists for standard genome sequencing and annotation.</title>
        <authorList>
            <consortium name="The Broad Institute Genomics Platform"/>
            <consortium name="The Broad Institute Genome Sequencing Center for Infectious Disease"/>
            <person name="Wu L."/>
            <person name="Ma J."/>
        </authorList>
    </citation>
    <scope>NUCLEOTIDE SEQUENCE [LARGE SCALE GENOMIC DNA]</scope>
    <source>
        <strain evidence="10">CGMCC 1.15942</strain>
    </source>
</reference>
<sequence length="315" mass="36211">MSKKGILIVNLGTPDKPETKEVRAYLKRFLGDHRVIDTNRCIWLPVLHGIILRTRPKKSAALYRQIWQDSGSPLLIYTKAQAEQLQQKFPDQVVRYAMSYSQPLIPEVLKEMHDLGVTDLTIIPLYPQYSRTTTAPIFDEVAKFYLKAEVIPTVHFIQSFYDEPLYIEALAQQINQILSEKKIDKIVFSYHGVPVSYIAKGDHYLEHCQQTTQAVMEKVGDHPFISTFQSKFGPAEWLTPATDQTLKDLPKQGDKSILIITPGFVSDCLETIEEIEQENYSYFMDNGGKEFHYIHPFNDDPIFVDILAKLIEKNN</sequence>
<dbReference type="Gene3D" id="3.40.50.1400">
    <property type="match status" value="2"/>
</dbReference>
<keyword evidence="2 7" id="KW-0408">Iron</keyword>
<evidence type="ECO:0000256" key="1">
    <source>
        <dbReference type="ARBA" id="ARBA00004744"/>
    </source>
</evidence>
<evidence type="ECO:0000256" key="8">
    <source>
        <dbReference type="RuleBase" id="RU000607"/>
    </source>
</evidence>
<keyword evidence="7 8" id="KW-0963">Cytoplasm</keyword>
<comment type="caution">
    <text evidence="9">The sequence shown here is derived from an EMBL/GenBank/DDBJ whole genome shotgun (WGS) entry which is preliminary data.</text>
</comment>
<comment type="catalytic activity">
    <reaction evidence="6">
        <text>Fe-coproporphyrin III + 2 H(+) = coproporphyrin III + Fe(2+)</text>
        <dbReference type="Rhea" id="RHEA:49572"/>
        <dbReference type="ChEBI" id="CHEBI:15378"/>
        <dbReference type="ChEBI" id="CHEBI:29033"/>
        <dbReference type="ChEBI" id="CHEBI:68438"/>
        <dbReference type="ChEBI" id="CHEBI:131725"/>
        <dbReference type="EC" id="4.99.1.9"/>
    </reaction>
    <physiologicalReaction direction="right-to-left" evidence="6">
        <dbReference type="Rhea" id="RHEA:49574"/>
    </physiologicalReaction>
</comment>
<comment type="function">
    <text evidence="7 8">Involved in coproporphyrin-dependent heme b biosynthesis. Catalyzes the insertion of ferrous iron into coproporphyrin III to form Fe-coproporphyrin III.</text>
</comment>
<feature type="binding site" evidence="7">
    <location>
        <position position="191"/>
    </location>
    <ligand>
        <name>Fe(2+)</name>
        <dbReference type="ChEBI" id="CHEBI:29033"/>
    </ligand>
</feature>
<evidence type="ECO:0000256" key="4">
    <source>
        <dbReference type="ARBA" id="ARBA00023239"/>
    </source>
</evidence>
<feature type="binding site" evidence="7">
    <location>
        <position position="70"/>
    </location>
    <ligand>
        <name>Fe-coproporphyrin III</name>
        <dbReference type="ChEBI" id="CHEBI:68438"/>
    </ligand>
</feature>
<evidence type="ECO:0000256" key="7">
    <source>
        <dbReference type="HAMAP-Rule" id="MF_00323"/>
    </source>
</evidence>
<dbReference type="NCBIfam" id="TIGR00109">
    <property type="entry name" value="hemH"/>
    <property type="match status" value="1"/>
</dbReference>
<keyword evidence="7" id="KW-0479">Metal-binding</keyword>
<organism evidence="9 10">
    <name type="scientific">Enterococcus wangshanyuanii</name>
    <dbReference type="NCBI Taxonomy" id="2005703"/>
    <lineage>
        <taxon>Bacteria</taxon>
        <taxon>Bacillati</taxon>
        <taxon>Bacillota</taxon>
        <taxon>Bacilli</taxon>
        <taxon>Lactobacillales</taxon>
        <taxon>Enterococcaceae</taxon>
        <taxon>Enterococcus</taxon>
    </lineage>
</organism>
<dbReference type="PROSITE" id="PS00534">
    <property type="entry name" value="FERROCHELATASE"/>
    <property type="match status" value="1"/>
</dbReference>
<evidence type="ECO:0000256" key="2">
    <source>
        <dbReference type="ARBA" id="ARBA00023004"/>
    </source>
</evidence>
<dbReference type="PANTHER" id="PTHR11108:SF1">
    <property type="entry name" value="FERROCHELATASE, MITOCHONDRIAL"/>
    <property type="match status" value="1"/>
</dbReference>
<keyword evidence="4 7" id="KW-0456">Lyase</keyword>
<dbReference type="HAMAP" id="MF_00323">
    <property type="entry name" value="Ferrochelatase"/>
    <property type="match status" value="1"/>
</dbReference>
<dbReference type="CDD" id="cd03411">
    <property type="entry name" value="Ferrochelatase_N"/>
    <property type="match status" value="1"/>
</dbReference>
<comment type="subcellular location">
    <subcellularLocation>
        <location evidence="7 8">Cytoplasm</location>
    </subcellularLocation>
</comment>
<dbReference type="Pfam" id="PF00762">
    <property type="entry name" value="Ferrochelatase"/>
    <property type="match status" value="1"/>
</dbReference>
<name>A0ABQ1NJY4_9ENTE</name>
<dbReference type="PANTHER" id="PTHR11108">
    <property type="entry name" value="FERROCHELATASE"/>
    <property type="match status" value="1"/>
</dbReference>
<feature type="binding site" evidence="7">
    <location>
        <position position="270"/>
    </location>
    <ligand>
        <name>Fe(2+)</name>
        <dbReference type="ChEBI" id="CHEBI:29033"/>
    </ligand>
</feature>
<proteinExistence type="inferred from homology"/>
<evidence type="ECO:0000313" key="9">
    <source>
        <dbReference type="EMBL" id="GGC79176.1"/>
    </source>
</evidence>
<keyword evidence="3 7" id="KW-0350">Heme biosynthesis</keyword>
<evidence type="ECO:0000256" key="3">
    <source>
        <dbReference type="ARBA" id="ARBA00023133"/>
    </source>
</evidence>
<dbReference type="CDD" id="cd00419">
    <property type="entry name" value="Ferrochelatase_C"/>
    <property type="match status" value="1"/>
</dbReference>
<dbReference type="EMBL" id="BMKI01000001">
    <property type="protein sequence ID" value="GGC79176.1"/>
    <property type="molecule type" value="Genomic_DNA"/>
</dbReference>
<gene>
    <name evidence="9" type="primary">hemH</name>
    <name evidence="7" type="synonym">cpfC</name>
    <name evidence="9" type="ORF">GCM10011573_06100</name>
</gene>
<dbReference type="InterPro" id="IPR033659">
    <property type="entry name" value="Ferrochelatase_N"/>
</dbReference>
<accession>A0ABQ1NJY4</accession>
<keyword evidence="10" id="KW-1185">Reference proteome</keyword>
<evidence type="ECO:0000256" key="6">
    <source>
        <dbReference type="ARBA" id="ARBA00024536"/>
    </source>
</evidence>
<dbReference type="InterPro" id="IPR019772">
    <property type="entry name" value="Ferrochelatase_AS"/>
</dbReference>
<dbReference type="InterPro" id="IPR001015">
    <property type="entry name" value="Ferrochelatase"/>
</dbReference>